<sequence length="25" mass="3134">MTSLSDFKKNIYMEEKSLFFNFHYL</sequence>
<reference evidence="1 2" key="2">
    <citation type="journal article" date="2011" name="Mol. Biol. Evol.">
        <title>Unity in variety--the pan-genome of the Chlamydiae.</title>
        <authorList>
            <person name="Collingro A."/>
            <person name="Tischler P."/>
            <person name="Weinmaier T."/>
            <person name="Penz T."/>
            <person name="Heinz E."/>
            <person name="Brunham R.C."/>
            <person name="Read T.D."/>
            <person name="Bavoil P.M."/>
            <person name="Sachse K."/>
            <person name="Kahane S."/>
            <person name="Friedman M.G."/>
            <person name="Rattei T."/>
            <person name="Myers G.S."/>
            <person name="Horn M."/>
        </authorList>
    </citation>
    <scope>NUCLEOTIDE SEQUENCE [LARGE SCALE GENOMIC DNA]</scope>
    <source>
        <strain evidence="2">ATCC VR-1471 / Z</strain>
    </source>
</reference>
<keyword evidence="2" id="KW-1185">Reference proteome</keyword>
<proteinExistence type="predicted"/>
<gene>
    <name evidence="1" type="ordered locus">SNE_A05420</name>
</gene>
<dbReference type="AlphaFoldDB" id="F8L6S1"/>
<reference key="1">
    <citation type="journal article" date="2011" name="Mol. Biol. Evol.">
        <title>Unity in variety -- the pan-genome of the Chlamydiae.</title>
        <authorList>
            <person name="Collingro A."/>
            <person name="Tischler P."/>
            <person name="Weinmaier T."/>
            <person name="Penz T."/>
            <person name="Heinz E."/>
            <person name="Brunham R.C."/>
            <person name="Read T.D."/>
            <person name="Bavoil P.M."/>
            <person name="Sachse K."/>
            <person name="Kahane S."/>
            <person name="Friedman M.G."/>
            <person name="Rattei T."/>
            <person name="Myers G.S.A."/>
            <person name="Horn M."/>
        </authorList>
    </citation>
    <scope>NUCLEOTIDE SEQUENCE</scope>
    <source>
        <strain>Z</strain>
    </source>
</reference>
<dbReference type="KEGG" id="sng:SNE_A05420"/>
<organism evidence="1 2">
    <name type="scientific">Simkania negevensis (strain ATCC VR-1471 / DSM 27360 / Z)</name>
    <dbReference type="NCBI Taxonomy" id="331113"/>
    <lineage>
        <taxon>Bacteria</taxon>
        <taxon>Pseudomonadati</taxon>
        <taxon>Chlamydiota</taxon>
        <taxon>Chlamydiia</taxon>
        <taxon>Parachlamydiales</taxon>
        <taxon>Simkaniaceae</taxon>
        <taxon>Simkania</taxon>
    </lineage>
</organism>
<evidence type="ECO:0000313" key="1">
    <source>
        <dbReference type="EMBL" id="CCB88419.1"/>
    </source>
</evidence>
<protein>
    <submittedName>
        <fullName evidence="1">Uncharacterized protein</fullName>
    </submittedName>
</protein>
<dbReference type="HOGENOM" id="CLU_3419205_0_0_0"/>
<name>F8L6S1_SIMNZ</name>
<evidence type="ECO:0000313" key="2">
    <source>
        <dbReference type="Proteomes" id="UP000000496"/>
    </source>
</evidence>
<dbReference type="EMBL" id="FR872582">
    <property type="protein sequence ID" value="CCB88419.1"/>
    <property type="molecule type" value="Genomic_DNA"/>
</dbReference>
<dbReference type="Proteomes" id="UP000000496">
    <property type="component" value="Chromosome gsn.131"/>
</dbReference>
<accession>F8L6S1</accession>
<dbReference type="STRING" id="331113.SNE_A05420"/>